<dbReference type="EMBL" id="NMRN01000080">
    <property type="protein sequence ID" value="PAS91492.1"/>
    <property type="molecule type" value="Genomic_DNA"/>
</dbReference>
<gene>
    <name evidence="3" type="ORF">BGI27_16110</name>
    <name evidence="4" type="ORF">CGU29_16130</name>
</gene>
<evidence type="ECO:0000256" key="1">
    <source>
        <dbReference type="SAM" id="MobiDB-lite"/>
    </source>
</evidence>
<dbReference type="AlphaFoldDB" id="A0A272EN27"/>
<protein>
    <submittedName>
        <fullName evidence="4">Uncharacterized protein</fullName>
    </submittedName>
</protein>
<feature type="signal peptide" evidence="2">
    <location>
        <begin position="1"/>
        <end position="22"/>
    </location>
</feature>
<dbReference type="RefSeq" id="WP_095525851.1">
    <property type="nucleotide sequence ID" value="NZ_MDUX01000077.1"/>
</dbReference>
<organism evidence="4 5">
    <name type="scientific">Candidatus Dactylopiibacterium carminicum</name>
    <dbReference type="NCBI Taxonomy" id="857335"/>
    <lineage>
        <taxon>Bacteria</taxon>
        <taxon>Pseudomonadati</taxon>
        <taxon>Pseudomonadota</taxon>
        <taxon>Betaproteobacteria</taxon>
        <taxon>Rhodocyclales</taxon>
        <taxon>Rhodocyclaceae</taxon>
        <taxon>Candidatus Dactylopiibacterium</taxon>
    </lineage>
</organism>
<name>A0A272EN27_9RHOO</name>
<keyword evidence="6" id="KW-1185">Reference proteome</keyword>
<comment type="caution">
    <text evidence="4">The sequence shown here is derived from an EMBL/GenBank/DDBJ whole genome shotgun (WGS) entry which is preliminary data.</text>
</comment>
<sequence length="101" mass="10230">MRFRFLCAGVALCCLSGIGAQAASSSSTSGNPPTPPNGQRPPGPPPEAIAACKGKTEGVEVSFSGPKGETFTGICRTQDGQLAAMPKDMPSGDRKGPPPSR</sequence>
<feature type="compositionally biased region" description="Basic and acidic residues" evidence="1">
    <location>
        <begin position="90"/>
        <end position="101"/>
    </location>
</feature>
<accession>A0A272EN27</accession>
<dbReference type="EMBL" id="MDUX01000077">
    <property type="protein sequence ID" value="KAF7597919.1"/>
    <property type="molecule type" value="Genomic_DNA"/>
</dbReference>
<dbReference type="Proteomes" id="UP000216107">
    <property type="component" value="Unassembled WGS sequence"/>
</dbReference>
<reference evidence="4 5" key="2">
    <citation type="submission" date="2017-07" db="EMBL/GenBank/DDBJ databases">
        <title>Candidatus Dactylopiibacterium carminicum, a nitrogen-fixing symbiont of the cochineal insect Dactylopius coccus and Dactylopius opuntiae (Hemiptera: Coccoidea: Dactylopiidae).</title>
        <authorList>
            <person name="Vera A."/>
        </authorList>
    </citation>
    <scope>NUCLEOTIDE SEQUENCE [LARGE SCALE GENOMIC DNA]</scope>
    <source>
        <strain evidence="4 5">NFDCM</strain>
    </source>
</reference>
<evidence type="ECO:0000313" key="3">
    <source>
        <dbReference type="EMBL" id="KAF7597919.1"/>
    </source>
</evidence>
<reference evidence="3 6" key="1">
    <citation type="submission" date="2016-08" db="EMBL/GenBank/DDBJ databases">
        <title>Candidatus Dactylopiibacterium carminicum genome sequence.</title>
        <authorList>
            <person name="Ramirez-Puebla S.T."/>
            <person name="Ormeno-Orrillo E."/>
            <person name="Vera-Ponce De Leon A."/>
            <person name="Luis L."/>
            <person name="Sanchez-Flores A."/>
            <person name="Monica R."/>
            <person name="Martinez-Romero E."/>
        </authorList>
    </citation>
    <scope>NUCLEOTIDE SEQUENCE [LARGE SCALE GENOMIC DNA]</scope>
    <source>
        <strain evidence="3">END1</strain>
    </source>
</reference>
<feature type="region of interest" description="Disordered" evidence="1">
    <location>
        <begin position="22"/>
        <end position="101"/>
    </location>
</feature>
<feature type="compositionally biased region" description="Pro residues" evidence="1">
    <location>
        <begin position="32"/>
        <end position="47"/>
    </location>
</feature>
<feature type="chain" id="PRO_5012990081" evidence="2">
    <location>
        <begin position="23"/>
        <end position="101"/>
    </location>
</feature>
<evidence type="ECO:0000256" key="2">
    <source>
        <dbReference type="SAM" id="SignalP"/>
    </source>
</evidence>
<dbReference type="Proteomes" id="UP000623509">
    <property type="component" value="Unassembled WGS sequence"/>
</dbReference>
<evidence type="ECO:0000313" key="5">
    <source>
        <dbReference type="Proteomes" id="UP000216107"/>
    </source>
</evidence>
<proteinExistence type="predicted"/>
<keyword evidence="2" id="KW-0732">Signal</keyword>
<evidence type="ECO:0000313" key="4">
    <source>
        <dbReference type="EMBL" id="PAS91492.1"/>
    </source>
</evidence>
<evidence type="ECO:0000313" key="6">
    <source>
        <dbReference type="Proteomes" id="UP000623509"/>
    </source>
</evidence>